<dbReference type="Pfam" id="PF01590">
    <property type="entry name" value="GAF"/>
    <property type="match status" value="1"/>
</dbReference>
<dbReference type="CDD" id="cd01948">
    <property type="entry name" value="EAL"/>
    <property type="match status" value="1"/>
</dbReference>
<dbReference type="InterPro" id="IPR035919">
    <property type="entry name" value="EAL_sf"/>
</dbReference>
<dbReference type="Proteomes" id="UP001229025">
    <property type="component" value="Unassembled WGS sequence"/>
</dbReference>
<reference evidence="3" key="2">
    <citation type="submission" date="2023-07" db="EMBL/GenBank/DDBJ databases">
        <title>Genome-based characterization of strain KMM 296 and proposal for reclassification of Cobetia litoralis and Cobetia pacifica, and emended description of the species Cobetia amphilecti and Cobetia marina.</title>
        <authorList>
            <person name="Balabanova L."/>
            <person name="Nedashkovskaya O."/>
        </authorList>
    </citation>
    <scope>NUCLEOTIDE SEQUENCE [LARGE SCALE GENOMIC DNA]</scope>
    <source>
        <strain evidence="3">NRIC 0815</strain>
    </source>
</reference>
<dbReference type="Gene3D" id="3.30.450.40">
    <property type="match status" value="1"/>
</dbReference>
<dbReference type="InterPro" id="IPR001633">
    <property type="entry name" value="EAL_dom"/>
</dbReference>
<gene>
    <name evidence="2" type="ORF">QLT01_17405</name>
</gene>
<dbReference type="PANTHER" id="PTHR33121">
    <property type="entry name" value="CYCLIC DI-GMP PHOSPHODIESTERASE PDEF"/>
    <property type="match status" value="1"/>
</dbReference>
<dbReference type="SUPFAM" id="SSF141868">
    <property type="entry name" value="EAL domain-like"/>
    <property type="match status" value="1"/>
</dbReference>
<dbReference type="RefSeq" id="WP_284727652.1">
    <property type="nucleotide sequence ID" value="NZ_JASCSA010000028.1"/>
</dbReference>
<sequence length="395" mass="43973">MDYLSDDSKSNDILKVIANVARRSLGTDVSFVGMFKDGNRLIKAVSKNLSSDSAISENDSAESNNTYCYNITNGSLPNFIEDTNSNEITKNLSVTKDLNIGSYIGLPITSSTGHVYGTLCCFNNRPLSISKNYDHKVLESLAHTAGLLLDLSKETQNTISSNRIRIESALINNAINILFQPIYDVEKDKVVGYECLSRFDNPSEIPTYEWFKQARECKLDTELELAAFLKAISFLNLFPSDQYLSINLSPNSIYNKQSMAIITGFDLSRIVIEITEHERVKSYDAFKLALLDLRKKGAKIAIDDAGAGYASLKHILEIDADKIKLDISLIRDIDSDKKRRALARALIAFANEIGTEVLAEGVETKDEMMTLVGMGVSYVQGYYIGRPVKFESIFK</sequence>
<keyword evidence="3" id="KW-1185">Reference proteome</keyword>
<dbReference type="SUPFAM" id="SSF55781">
    <property type="entry name" value="GAF domain-like"/>
    <property type="match status" value="1"/>
</dbReference>
<dbReference type="EMBL" id="JASCSA010000028">
    <property type="protein sequence ID" value="MDI5886123.1"/>
    <property type="molecule type" value="Genomic_DNA"/>
</dbReference>
<evidence type="ECO:0000313" key="2">
    <source>
        <dbReference type="EMBL" id="MDI5886123.1"/>
    </source>
</evidence>
<evidence type="ECO:0000259" key="1">
    <source>
        <dbReference type="PROSITE" id="PS50883"/>
    </source>
</evidence>
<feature type="domain" description="EAL" evidence="1">
    <location>
        <begin position="159"/>
        <end position="395"/>
    </location>
</feature>
<protein>
    <submittedName>
        <fullName evidence="2">EAL domain-containing protein</fullName>
    </submittedName>
</protein>
<dbReference type="PROSITE" id="PS50883">
    <property type="entry name" value="EAL"/>
    <property type="match status" value="1"/>
</dbReference>
<reference evidence="2 3" key="1">
    <citation type="submission" date="2023-04" db="EMBL/GenBank/DDBJ databases">
        <authorList>
            <person name="Otstavnykh N."/>
            <person name="Seitkalieva A."/>
            <person name="Bystritskaya E."/>
        </authorList>
    </citation>
    <scope>NUCLEOTIDE SEQUENCE [LARGE SCALE GENOMIC DNA]</scope>
    <source>
        <strain evidence="2 3">NRIC 0815</strain>
    </source>
</reference>
<organism evidence="2 3">
    <name type="scientific">Cobetia amphilecti</name>
    <dbReference type="NCBI Taxonomy" id="1055104"/>
    <lineage>
        <taxon>Bacteria</taxon>
        <taxon>Pseudomonadati</taxon>
        <taxon>Pseudomonadota</taxon>
        <taxon>Gammaproteobacteria</taxon>
        <taxon>Oceanospirillales</taxon>
        <taxon>Halomonadaceae</taxon>
        <taxon>Cobetia</taxon>
    </lineage>
</organism>
<proteinExistence type="predicted"/>
<dbReference type="Gene3D" id="3.20.20.450">
    <property type="entry name" value="EAL domain"/>
    <property type="match status" value="1"/>
</dbReference>
<comment type="caution">
    <text evidence="2">The sequence shown here is derived from an EMBL/GenBank/DDBJ whole genome shotgun (WGS) entry which is preliminary data.</text>
</comment>
<evidence type="ECO:0000313" key="3">
    <source>
        <dbReference type="Proteomes" id="UP001229025"/>
    </source>
</evidence>
<dbReference type="InterPro" id="IPR003018">
    <property type="entry name" value="GAF"/>
</dbReference>
<dbReference type="Pfam" id="PF00563">
    <property type="entry name" value="EAL"/>
    <property type="match status" value="1"/>
</dbReference>
<name>A0ABT6UVQ4_9GAMM</name>
<dbReference type="PANTHER" id="PTHR33121:SF70">
    <property type="entry name" value="SIGNALING PROTEIN YKOW"/>
    <property type="match status" value="1"/>
</dbReference>
<accession>A0ABT6UVQ4</accession>
<dbReference type="InterPro" id="IPR050706">
    <property type="entry name" value="Cyclic-di-GMP_PDE-like"/>
</dbReference>
<dbReference type="SMART" id="SM00052">
    <property type="entry name" value="EAL"/>
    <property type="match status" value="1"/>
</dbReference>
<dbReference type="InterPro" id="IPR029016">
    <property type="entry name" value="GAF-like_dom_sf"/>
</dbReference>